<dbReference type="InterPro" id="IPR056722">
    <property type="entry name" value="DUF7820"/>
</dbReference>
<keyword evidence="5" id="KW-1185">Reference proteome</keyword>
<protein>
    <recommendedName>
        <fullName evidence="3">DUF7820 domain-containing protein</fullName>
    </recommendedName>
</protein>
<reference evidence="4 5" key="1">
    <citation type="submission" date="2018-06" db="EMBL/GenBank/DDBJ databases">
        <title>Complete Genomes of Monosporascus.</title>
        <authorList>
            <person name="Robinson A.J."/>
            <person name="Natvig D.O."/>
        </authorList>
    </citation>
    <scope>NUCLEOTIDE SEQUENCE [LARGE SCALE GENOMIC DNA]</scope>
    <source>
        <strain evidence="4 5">CBS 609.92</strain>
    </source>
</reference>
<feature type="region of interest" description="Disordered" evidence="1">
    <location>
        <begin position="100"/>
        <end position="196"/>
    </location>
</feature>
<evidence type="ECO:0000256" key="2">
    <source>
        <dbReference type="SAM" id="Phobius"/>
    </source>
</evidence>
<feature type="domain" description="DUF7820" evidence="3">
    <location>
        <begin position="461"/>
        <end position="807"/>
    </location>
</feature>
<organism evidence="4 5">
    <name type="scientific">Monosporascus cannonballus</name>
    <dbReference type="NCBI Taxonomy" id="155416"/>
    <lineage>
        <taxon>Eukaryota</taxon>
        <taxon>Fungi</taxon>
        <taxon>Dikarya</taxon>
        <taxon>Ascomycota</taxon>
        <taxon>Pezizomycotina</taxon>
        <taxon>Sordariomycetes</taxon>
        <taxon>Xylariomycetidae</taxon>
        <taxon>Xylariales</taxon>
        <taxon>Xylariales incertae sedis</taxon>
        <taxon>Monosporascus</taxon>
    </lineage>
</organism>
<gene>
    <name evidence="4" type="ORF">DL762_000700</name>
</gene>
<keyword evidence="2" id="KW-1133">Transmembrane helix</keyword>
<dbReference type="Proteomes" id="UP000294003">
    <property type="component" value="Unassembled WGS sequence"/>
</dbReference>
<evidence type="ECO:0000313" key="4">
    <source>
        <dbReference type="EMBL" id="RYO94190.1"/>
    </source>
</evidence>
<feature type="compositionally biased region" description="Basic and acidic residues" evidence="1">
    <location>
        <begin position="142"/>
        <end position="165"/>
    </location>
</feature>
<keyword evidence="2" id="KW-0812">Transmembrane</keyword>
<feature type="compositionally biased region" description="Low complexity" evidence="1">
    <location>
        <begin position="695"/>
        <end position="706"/>
    </location>
</feature>
<accession>A0ABY0HIH7</accession>
<dbReference type="PANTHER" id="PTHR42078:SF1">
    <property type="entry name" value="GLUCAN 1, 4-ALPHA-GLUCOSIDASE"/>
    <property type="match status" value="1"/>
</dbReference>
<comment type="caution">
    <text evidence="4">The sequence shown here is derived from an EMBL/GenBank/DDBJ whole genome shotgun (WGS) entry which is preliminary data.</text>
</comment>
<feature type="region of interest" description="Disordered" evidence="1">
    <location>
        <begin position="668"/>
        <end position="716"/>
    </location>
</feature>
<feature type="region of interest" description="Disordered" evidence="1">
    <location>
        <begin position="775"/>
        <end position="800"/>
    </location>
</feature>
<feature type="compositionally biased region" description="Polar residues" evidence="1">
    <location>
        <begin position="170"/>
        <end position="180"/>
    </location>
</feature>
<name>A0ABY0HIH7_9PEZI</name>
<sequence length="809" mass="87137">MTLCTTLRQPPQEASGPCQADAADAAKPQYLVLFDLFIDTDRDQAPNMGSANHDKSSGVDRTSSLRASARLSGTHEHDIDGDDDDTYALAAAMGISDGFRPAEATQNHGAPSPSAATSSNPEYLPGHIESPRPSSVSKGHRPRESLTLRHDGDRPSVDVANERAPARVASVTSVPGTSRSSRADAVTNENLPGPSHPYEMYQQNVRLARTASLATTSTAPISERSYNGPRGPTHPYGMYPQTMVPEVEEGQTTPTAIPVGFPGTVDNYQRRLGPDGEDAADLIGPDGHTEQLPPYTRYPEEAYHRKALGMPTPQPVPAQNMQPVPGAVGAVPGAGGAVPGGGSTIPGAGGIGLATRNPEFSSTDELDVANSPMARQSVRSFGSEASHHEINTAALTAANEKEARSDWRAAARKRVWGVVPCWAIGLVVVVLVLLGGVIGAVLGTLVGSKLSDDSDKPPSVMTFTYDSQPLATVPPGLPPLVEGTYQMPLMLQRSPDVCFDDPTQTGAWNCNLLYADLCLTVKQRPGEAETSNYSFEFSYNAERTLDQNVYAYGMQPPSTSNPLKLRLVEDSLEPDRGPAWSFRTLYNKTVIIPEEYLEADDNLSHAKKFNRRDFIFGGDIHRKGVAKPGEKPWVCYWESTLLETFIYATQNNSFERVNSVLPSATSSRAVQSASIRPEPTDGSEGSADKGELKTSTRTSSASASSTVDYFDPPPTPTKHAQVYPRVVKVMERRIPGFASVDPWCRQFEILPNGNSIAVLDKHGNEVQIRIKETEGELDYGNSKRDSSDSSSVSSSSESMSDCGCLWWLT</sequence>
<keyword evidence="2" id="KW-0472">Membrane</keyword>
<feature type="compositionally biased region" description="Low complexity" evidence="1">
    <location>
        <begin position="788"/>
        <end position="800"/>
    </location>
</feature>
<feature type="region of interest" description="Disordered" evidence="1">
    <location>
        <begin position="44"/>
        <end position="63"/>
    </location>
</feature>
<evidence type="ECO:0000256" key="1">
    <source>
        <dbReference type="SAM" id="MobiDB-lite"/>
    </source>
</evidence>
<dbReference type="EMBL" id="QJNS01000012">
    <property type="protein sequence ID" value="RYO94190.1"/>
    <property type="molecule type" value="Genomic_DNA"/>
</dbReference>
<dbReference type="PANTHER" id="PTHR42078">
    <property type="entry name" value="GLUCAN 1, 4-ALPHA-GLUCOSIDASE"/>
    <property type="match status" value="1"/>
</dbReference>
<feature type="transmembrane region" description="Helical" evidence="2">
    <location>
        <begin position="422"/>
        <end position="446"/>
    </location>
</feature>
<evidence type="ECO:0000259" key="3">
    <source>
        <dbReference type="Pfam" id="PF25130"/>
    </source>
</evidence>
<proteinExistence type="predicted"/>
<evidence type="ECO:0000313" key="5">
    <source>
        <dbReference type="Proteomes" id="UP000294003"/>
    </source>
</evidence>
<dbReference type="Pfam" id="PF25130">
    <property type="entry name" value="DUF7820"/>
    <property type="match status" value="1"/>
</dbReference>
<feature type="compositionally biased region" description="Low complexity" evidence="1">
    <location>
        <begin position="110"/>
        <end position="121"/>
    </location>
</feature>